<feature type="binding site" evidence="5">
    <location>
        <begin position="19"/>
        <end position="26"/>
    </location>
    <ligand>
        <name>ATP</name>
        <dbReference type="ChEBI" id="CHEBI:30616"/>
    </ligand>
</feature>
<keyword evidence="3 5" id="KW-0347">Helicase</keyword>
<dbReference type="Proteomes" id="UP000007517">
    <property type="component" value="Chromosome"/>
</dbReference>
<dbReference type="KEGG" id="bsd:BLASA_1034"/>
<dbReference type="eggNOG" id="COG0210">
    <property type="taxonomic scope" value="Bacteria"/>
</dbReference>
<keyword evidence="4 5" id="KW-0067">ATP-binding</keyword>
<dbReference type="EMBL" id="FO117623">
    <property type="protein sequence ID" value="CCG01980.1"/>
    <property type="molecule type" value="Genomic_DNA"/>
</dbReference>
<feature type="compositionally biased region" description="Low complexity" evidence="6">
    <location>
        <begin position="527"/>
        <end position="543"/>
    </location>
</feature>
<feature type="domain" description="UvrD-like helicase ATP-binding" evidence="7">
    <location>
        <begin position="1"/>
        <end position="329"/>
    </location>
</feature>
<feature type="region of interest" description="Disordered" evidence="6">
    <location>
        <begin position="484"/>
        <end position="552"/>
    </location>
</feature>
<dbReference type="SUPFAM" id="SSF52540">
    <property type="entry name" value="P-loop containing nucleoside triphosphate hydrolases"/>
    <property type="match status" value="1"/>
</dbReference>
<gene>
    <name evidence="8" type="ordered locus">BLASA_1034</name>
</gene>
<protein>
    <submittedName>
        <fullName evidence="8">Exodeoxyribonuclease V beta chain</fullName>
        <ecNumber evidence="8">3.1.11.5</ecNumber>
    </submittedName>
</protein>
<dbReference type="GO" id="GO:0008854">
    <property type="term" value="F:exodeoxyribonuclease V activity"/>
    <property type="evidence" value="ECO:0007669"/>
    <property type="project" value="UniProtKB-EC"/>
</dbReference>
<sequence>MKAFDVCGPLPTGTTVLEASAGTGKTFTIAALTARYVAEGAADLSEIMLVTFGNAASRELRDRVRERLVSAERGLRDPAAARVDERDAVLQLLADAPPEEVQRRRERLARALAGFDEATIATTHSFCSRMLAGLGMAADADPAAAFVEDIDDLVREVVDDLYLRTFAGAPDPPFLTHAELLQLGRQAVGSDRQAELWPLSDDGDPGRRRRAAQAVRREAERRKRLVGLVDYDDWLSLLRDALAHPASGAAACERVAARYRVVMVDEFQDTDPVQWEILDRAFHGRTTLVLIGDPKQAIYAFRGGDVTTYLAAAAEATTEATLGTNWRSDAPLIEALDLVFGGAALGHERIVVRPVEAAHGRSRLTGAGAPLRLRRLPRTGHGRLWRGVPAVGRLRDAVACDVAADIVDLLSGDAEYAGRAVQPGDVAVLVRTNAQGSLVRETLGRAGCRRCSPAAAASSPPPAHGRGSGCWRPWSSRIGPGGCARLRSRSSSATTSRPSTRPATSSPTGSARDCAGGRTCWPTAAWPPSSRCSPPRRACPSGCSRDRTASGC</sequence>
<dbReference type="GO" id="GO:0000725">
    <property type="term" value="P:recombinational repair"/>
    <property type="evidence" value="ECO:0007669"/>
    <property type="project" value="TreeGrafter"/>
</dbReference>
<name>H6RVA3_BLASD</name>
<dbReference type="AlphaFoldDB" id="H6RVA3"/>
<dbReference type="GO" id="GO:0043138">
    <property type="term" value="F:3'-5' DNA helicase activity"/>
    <property type="evidence" value="ECO:0007669"/>
    <property type="project" value="TreeGrafter"/>
</dbReference>
<dbReference type="RefSeq" id="WP_014374884.1">
    <property type="nucleotide sequence ID" value="NC_016943.1"/>
</dbReference>
<feature type="compositionally biased region" description="Low complexity" evidence="6">
    <location>
        <begin position="489"/>
        <end position="511"/>
    </location>
</feature>
<dbReference type="PANTHER" id="PTHR11070:SF23">
    <property type="entry name" value="RECBCD ENZYME SUBUNIT RECB"/>
    <property type="match status" value="1"/>
</dbReference>
<dbReference type="GO" id="GO:0005524">
    <property type="term" value="F:ATP binding"/>
    <property type="evidence" value="ECO:0007669"/>
    <property type="project" value="UniProtKB-UniRule"/>
</dbReference>
<keyword evidence="2 5" id="KW-0378">Hydrolase</keyword>
<dbReference type="InterPro" id="IPR014016">
    <property type="entry name" value="UvrD-like_ATP-bd"/>
</dbReference>
<evidence type="ECO:0000256" key="4">
    <source>
        <dbReference type="ARBA" id="ARBA00022840"/>
    </source>
</evidence>
<reference evidence="8 9" key="1">
    <citation type="journal article" date="2012" name="J. Bacteriol.">
        <title>Genome Sequence of Blastococcus saxobsidens DD2, a Stone-Inhabiting Bacterium.</title>
        <authorList>
            <person name="Chouaia B."/>
            <person name="Crotti E."/>
            <person name="Brusetti L."/>
            <person name="Daffonchio D."/>
            <person name="Essoussi I."/>
            <person name="Nouioui I."/>
            <person name="Sbissi I."/>
            <person name="Ghodhbane-Gtari F."/>
            <person name="Gtari M."/>
            <person name="Vacherie B."/>
            <person name="Barbe V."/>
            <person name="Medigue C."/>
            <person name="Gury J."/>
            <person name="Pujic P."/>
            <person name="Normand P."/>
        </authorList>
    </citation>
    <scope>NUCLEOTIDE SEQUENCE [LARGE SCALE GENOMIC DNA]</scope>
    <source>
        <strain evidence="8 9">DD2</strain>
    </source>
</reference>
<evidence type="ECO:0000313" key="9">
    <source>
        <dbReference type="Proteomes" id="UP000007517"/>
    </source>
</evidence>
<dbReference type="InterPro" id="IPR027417">
    <property type="entry name" value="P-loop_NTPase"/>
</dbReference>
<dbReference type="GO" id="GO:0009338">
    <property type="term" value="C:exodeoxyribonuclease V complex"/>
    <property type="evidence" value="ECO:0007669"/>
    <property type="project" value="TreeGrafter"/>
</dbReference>
<reference evidence="9" key="2">
    <citation type="submission" date="2012-02" db="EMBL/GenBank/DDBJ databases">
        <title>Complete genome sequence of Blastococcus saxobsidens strain DD2.</title>
        <authorList>
            <person name="Genoscope."/>
        </authorList>
    </citation>
    <scope>NUCLEOTIDE SEQUENCE [LARGE SCALE GENOMIC DNA]</scope>
    <source>
        <strain evidence="9">DD2</strain>
    </source>
</reference>
<dbReference type="EC" id="3.1.11.5" evidence="8"/>
<dbReference type="GO" id="GO:0005829">
    <property type="term" value="C:cytosol"/>
    <property type="evidence" value="ECO:0007669"/>
    <property type="project" value="TreeGrafter"/>
</dbReference>
<dbReference type="InterPro" id="IPR000212">
    <property type="entry name" value="DNA_helicase_UvrD/REP"/>
</dbReference>
<evidence type="ECO:0000259" key="7">
    <source>
        <dbReference type="PROSITE" id="PS51198"/>
    </source>
</evidence>
<evidence type="ECO:0000256" key="1">
    <source>
        <dbReference type="ARBA" id="ARBA00022741"/>
    </source>
</evidence>
<dbReference type="STRING" id="1146883.BLASA_1034"/>
<accession>H6RVA3</accession>
<evidence type="ECO:0000256" key="3">
    <source>
        <dbReference type="ARBA" id="ARBA00022806"/>
    </source>
</evidence>
<keyword evidence="1 5" id="KW-0547">Nucleotide-binding</keyword>
<evidence type="ECO:0000256" key="2">
    <source>
        <dbReference type="ARBA" id="ARBA00022801"/>
    </source>
</evidence>
<keyword evidence="9" id="KW-1185">Reference proteome</keyword>
<evidence type="ECO:0000256" key="6">
    <source>
        <dbReference type="SAM" id="MobiDB-lite"/>
    </source>
</evidence>
<organism evidence="8 9">
    <name type="scientific">Blastococcus saxobsidens (strain DD2)</name>
    <dbReference type="NCBI Taxonomy" id="1146883"/>
    <lineage>
        <taxon>Bacteria</taxon>
        <taxon>Bacillati</taxon>
        <taxon>Actinomycetota</taxon>
        <taxon>Actinomycetes</taxon>
        <taxon>Geodermatophilales</taxon>
        <taxon>Geodermatophilaceae</taxon>
        <taxon>Blastococcus</taxon>
    </lineage>
</organism>
<evidence type="ECO:0000256" key="5">
    <source>
        <dbReference type="PROSITE-ProRule" id="PRU00560"/>
    </source>
</evidence>
<dbReference type="PANTHER" id="PTHR11070">
    <property type="entry name" value="UVRD / RECB / PCRA DNA HELICASE FAMILY MEMBER"/>
    <property type="match status" value="1"/>
</dbReference>
<evidence type="ECO:0000313" key="8">
    <source>
        <dbReference type="EMBL" id="CCG01980.1"/>
    </source>
</evidence>
<dbReference type="PROSITE" id="PS51198">
    <property type="entry name" value="UVRD_HELICASE_ATP_BIND"/>
    <property type="match status" value="1"/>
</dbReference>
<feature type="region of interest" description="Disordered" evidence="6">
    <location>
        <begin position="452"/>
        <end position="471"/>
    </location>
</feature>
<dbReference type="HOGENOM" id="CLU_493211_0_0_11"/>
<proteinExistence type="predicted"/>
<dbReference type="Gene3D" id="3.40.50.300">
    <property type="entry name" value="P-loop containing nucleotide triphosphate hydrolases"/>
    <property type="match status" value="3"/>
</dbReference>
<dbReference type="GO" id="GO:0003677">
    <property type="term" value="F:DNA binding"/>
    <property type="evidence" value="ECO:0007669"/>
    <property type="project" value="InterPro"/>
</dbReference>
<dbReference type="Pfam" id="PF00580">
    <property type="entry name" value="UvrD-helicase"/>
    <property type="match status" value="1"/>
</dbReference>